<evidence type="ECO:0000313" key="6">
    <source>
        <dbReference type="WBParaSite" id="TCONS_00014162.p1"/>
    </source>
</evidence>
<accession>A0A0K0EAT0</accession>
<feature type="domain" description="Mab-21-like HhH/H2TH-like" evidence="3">
    <location>
        <begin position="282"/>
        <end position="378"/>
    </location>
</feature>
<dbReference type="WBParaSite" id="TCONS_00014162.p1">
    <property type="protein sequence ID" value="TCONS_00014162.p1"/>
    <property type="gene ID" value="XLOC_009372"/>
</dbReference>
<dbReference type="Pfam" id="PF03281">
    <property type="entry name" value="Mab-21"/>
    <property type="match status" value="1"/>
</dbReference>
<sequence length="394" mass="44723">MLGRNPSTCYQISNYYSTKVICRKNHIRETCAMIAKIAQDILHDVERQEPRFISTIIENQQGRYEGIIAHSPDEFEILLYLNQMGVFSFVDDGTIPGCAVLKLSDGRKRSMSLWVEFITASGYLSARKIRSRFQALVGQAIEKSQYSESCELIKDTSDVKIKIQNKYILQITCAFRCNSIWPRSATHWPNINLIWPTPQIANEVKSEGFDLLSKETIVHGGPGIMLNNISQNEPPLSIPGSKGSNNVLSTTIASQNNSTMEGDAWAMNLTHAESILISHPTRKKTLSILKSLRDDHLQFPNSPITNYIIKTLILFECEKHPHDYEWEEHCIGDRILGVLLQLVSCLQCRKCPHYFIPQLDLLKGKPYQLLDESAKVTWKLARTLMLDARALESL</sequence>
<dbReference type="Gene3D" id="3.30.460.90">
    <property type="match status" value="1"/>
</dbReference>
<dbReference type="PANTHER" id="PTHR10656">
    <property type="entry name" value="CELL FATE DETERMINING PROTEIN MAB21-RELATED"/>
    <property type="match status" value="1"/>
</dbReference>
<reference evidence="5" key="1">
    <citation type="submission" date="2015-08" db="UniProtKB">
        <authorList>
            <consortium name="WormBaseParasite"/>
        </authorList>
    </citation>
    <scope>IDENTIFICATION</scope>
</reference>
<protein>
    <submittedName>
        <fullName evidence="5 6">Mab-21 domain-containing protein</fullName>
    </submittedName>
</protein>
<dbReference type="Pfam" id="PF20266">
    <property type="entry name" value="Mab-21_C"/>
    <property type="match status" value="1"/>
</dbReference>
<evidence type="ECO:0000259" key="3">
    <source>
        <dbReference type="Pfam" id="PF20266"/>
    </source>
</evidence>
<dbReference type="InterPro" id="IPR046903">
    <property type="entry name" value="Mab-21-like_nuc_Trfase"/>
</dbReference>
<dbReference type="InterPro" id="IPR024810">
    <property type="entry name" value="MAB21L/cGLR"/>
</dbReference>
<dbReference type="SMART" id="SM01265">
    <property type="entry name" value="Mab-21"/>
    <property type="match status" value="1"/>
</dbReference>
<comment type="similarity">
    <text evidence="1">Belongs to the mab-21 family.</text>
</comment>
<feature type="domain" description="Mab-21-like nucleotidyltransferase" evidence="2">
    <location>
        <begin position="63"/>
        <end position="278"/>
    </location>
</feature>
<dbReference type="STRING" id="6248.A0A0K0EAT0"/>
<dbReference type="InterPro" id="IPR046906">
    <property type="entry name" value="Mab-21_HhH/H2TH-like"/>
</dbReference>
<dbReference type="Proteomes" id="UP000035681">
    <property type="component" value="Unplaced"/>
</dbReference>
<dbReference type="PANTHER" id="PTHR10656:SF70">
    <property type="entry name" value="PROTEIN MAB-21-RELATED"/>
    <property type="match status" value="1"/>
</dbReference>
<name>A0A0K0EAT0_STRER</name>
<organism evidence="5">
    <name type="scientific">Strongyloides stercoralis</name>
    <name type="common">Threadworm</name>
    <dbReference type="NCBI Taxonomy" id="6248"/>
    <lineage>
        <taxon>Eukaryota</taxon>
        <taxon>Metazoa</taxon>
        <taxon>Ecdysozoa</taxon>
        <taxon>Nematoda</taxon>
        <taxon>Chromadorea</taxon>
        <taxon>Rhabditida</taxon>
        <taxon>Tylenchina</taxon>
        <taxon>Panagrolaimomorpha</taxon>
        <taxon>Strongyloidoidea</taxon>
        <taxon>Strongyloididae</taxon>
        <taxon>Strongyloides</taxon>
    </lineage>
</organism>
<keyword evidence="4" id="KW-1185">Reference proteome</keyword>
<evidence type="ECO:0000313" key="5">
    <source>
        <dbReference type="WBParaSite" id="SSTP_0000660500.1"/>
    </source>
</evidence>
<evidence type="ECO:0000259" key="2">
    <source>
        <dbReference type="Pfam" id="PF03281"/>
    </source>
</evidence>
<proteinExistence type="inferred from homology"/>
<evidence type="ECO:0000313" key="4">
    <source>
        <dbReference type="Proteomes" id="UP000035681"/>
    </source>
</evidence>
<dbReference type="WBParaSite" id="SSTP_0000660500.1">
    <property type="protein sequence ID" value="SSTP_0000660500.1"/>
    <property type="gene ID" value="SSTP_0000660500"/>
</dbReference>
<dbReference type="Gene3D" id="1.10.1410.40">
    <property type="match status" value="1"/>
</dbReference>
<dbReference type="AlphaFoldDB" id="A0A0K0EAT0"/>
<evidence type="ECO:0000256" key="1">
    <source>
        <dbReference type="ARBA" id="ARBA00008307"/>
    </source>
</evidence>